<evidence type="ECO:0000313" key="2">
    <source>
        <dbReference type="EMBL" id="TDH61229.1"/>
    </source>
</evidence>
<accession>A0A4R5QEX0</accession>
<evidence type="ECO:0000256" key="1">
    <source>
        <dbReference type="SAM" id="SignalP"/>
    </source>
</evidence>
<protein>
    <recommendedName>
        <fullName evidence="4">UrcA family protein</fullName>
    </recommendedName>
</protein>
<organism evidence="2 3">
    <name type="scientific">Dankookia rubra</name>
    <dbReference type="NCBI Taxonomy" id="1442381"/>
    <lineage>
        <taxon>Bacteria</taxon>
        <taxon>Pseudomonadati</taxon>
        <taxon>Pseudomonadota</taxon>
        <taxon>Alphaproteobacteria</taxon>
        <taxon>Acetobacterales</taxon>
        <taxon>Roseomonadaceae</taxon>
        <taxon>Dankookia</taxon>
    </lineage>
</organism>
<dbReference type="RefSeq" id="WP_165982459.1">
    <property type="nucleotide sequence ID" value="NZ_SMSJ01000024.1"/>
</dbReference>
<dbReference type="EMBL" id="SMSJ01000024">
    <property type="protein sequence ID" value="TDH61229.1"/>
    <property type="molecule type" value="Genomic_DNA"/>
</dbReference>
<keyword evidence="1" id="KW-0732">Signal</keyword>
<feature type="chain" id="PRO_5020382858" description="UrcA family protein" evidence="1">
    <location>
        <begin position="23"/>
        <end position="110"/>
    </location>
</feature>
<gene>
    <name evidence="2" type="ORF">E2C06_17820</name>
</gene>
<dbReference type="AlphaFoldDB" id="A0A4R5QEX0"/>
<keyword evidence="3" id="KW-1185">Reference proteome</keyword>
<sequence>MLRLAFAAAAAAFLVGAPEALAQGPDAKDQQNLADVTRRMSQQVPSLQELISRAVCDAKPSTQDRGYCYLQAALEQQDEEDRARRFNEALRRLRDANLIELPSPSAAQAR</sequence>
<evidence type="ECO:0000313" key="3">
    <source>
        <dbReference type="Proteomes" id="UP000295096"/>
    </source>
</evidence>
<proteinExistence type="predicted"/>
<comment type="caution">
    <text evidence="2">The sequence shown here is derived from an EMBL/GenBank/DDBJ whole genome shotgun (WGS) entry which is preliminary data.</text>
</comment>
<reference evidence="2 3" key="1">
    <citation type="journal article" date="2016" name="J. Microbiol.">
        <title>Dankookia rubra gen. nov., sp. nov., an alphaproteobacterium isolated from sediment of a shallow stream.</title>
        <authorList>
            <person name="Kim W.H."/>
            <person name="Kim D.H."/>
            <person name="Kang K."/>
            <person name="Ahn T.Y."/>
        </authorList>
    </citation>
    <scope>NUCLEOTIDE SEQUENCE [LARGE SCALE GENOMIC DNA]</scope>
    <source>
        <strain evidence="2 3">JCM30602</strain>
    </source>
</reference>
<dbReference type="Proteomes" id="UP000295096">
    <property type="component" value="Unassembled WGS sequence"/>
</dbReference>
<name>A0A4R5QEX0_9PROT</name>
<feature type="signal peptide" evidence="1">
    <location>
        <begin position="1"/>
        <end position="22"/>
    </location>
</feature>
<evidence type="ECO:0008006" key="4">
    <source>
        <dbReference type="Google" id="ProtNLM"/>
    </source>
</evidence>